<dbReference type="AlphaFoldDB" id="A0A1X1RF74"/>
<dbReference type="PANTHER" id="PTHR42718">
    <property type="entry name" value="MAJOR FACILITATOR SUPERFAMILY MULTIDRUG TRANSPORTER MFSC"/>
    <property type="match status" value="1"/>
</dbReference>
<evidence type="ECO:0000256" key="1">
    <source>
        <dbReference type="ARBA" id="ARBA00004651"/>
    </source>
</evidence>
<evidence type="ECO:0000313" key="10">
    <source>
        <dbReference type="EMBL" id="ORV04366.1"/>
    </source>
</evidence>
<organism evidence="10 11">
    <name type="scientific">Mycolicibacterium fallax</name>
    <name type="common">Mycobacterium fallax</name>
    <dbReference type="NCBI Taxonomy" id="1793"/>
    <lineage>
        <taxon>Bacteria</taxon>
        <taxon>Bacillati</taxon>
        <taxon>Actinomycetota</taxon>
        <taxon>Actinomycetes</taxon>
        <taxon>Mycobacteriales</taxon>
        <taxon>Mycobacteriaceae</taxon>
        <taxon>Mycolicibacterium</taxon>
    </lineage>
</organism>
<evidence type="ECO:0000256" key="5">
    <source>
        <dbReference type="ARBA" id="ARBA00022692"/>
    </source>
</evidence>
<protein>
    <submittedName>
        <fullName evidence="10">MFS transporter</fullName>
    </submittedName>
</protein>
<dbReference type="InterPro" id="IPR020846">
    <property type="entry name" value="MFS_dom"/>
</dbReference>
<dbReference type="Gene3D" id="1.20.1250.20">
    <property type="entry name" value="MFS general substrate transporter like domains"/>
    <property type="match status" value="1"/>
</dbReference>
<evidence type="ECO:0000256" key="6">
    <source>
        <dbReference type="ARBA" id="ARBA00022989"/>
    </source>
</evidence>
<feature type="transmembrane region" description="Helical" evidence="8">
    <location>
        <begin position="355"/>
        <end position="373"/>
    </location>
</feature>
<comment type="similarity">
    <text evidence="2">Belongs to the major facilitator superfamily. EmrB family.</text>
</comment>
<feature type="transmembrane region" description="Helical" evidence="8">
    <location>
        <begin position="103"/>
        <end position="120"/>
    </location>
</feature>
<evidence type="ECO:0000256" key="4">
    <source>
        <dbReference type="ARBA" id="ARBA00022475"/>
    </source>
</evidence>
<dbReference type="GO" id="GO:0005886">
    <property type="term" value="C:plasma membrane"/>
    <property type="evidence" value="ECO:0007669"/>
    <property type="project" value="UniProtKB-SubCell"/>
</dbReference>
<evidence type="ECO:0000256" key="8">
    <source>
        <dbReference type="SAM" id="Phobius"/>
    </source>
</evidence>
<dbReference type="EMBL" id="LQOJ01000031">
    <property type="protein sequence ID" value="ORV04366.1"/>
    <property type="molecule type" value="Genomic_DNA"/>
</dbReference>
<feature type="transmembrane region" description="Helical" evidence="8">
    <location>
        <begin position="302"/>
        <end position="323"/>
    </location>
</feature>
<evidence type="ECO:0000313" key="11">
    <source>
        <dbReference type="Proteomes" id="UP000193484"/>
    </source>
</evidence>
<keyword evidence="4" id="KW-1003">Cell membrane</keyword>
<feature type="transmembrane region" description="Helical" evidence="8">
    <location>
        <begin position="132"/>
        <end position="156"/>
    </location>
</feature>
<keyword evidence="3" id="KW-0813">Transport</keyword>
<feature type="domain" description="Major facilitator superfamily (MFS) profile" evidence="9">
    <location>
        <begin position="8"/>
        <end position="457"/>
    </location>
</feature>
<gene>
    <name evidence="10" type="ORF">AWC04_08665</name>
</gene>
<dbReference type="InterPro" id="IPR036259">
    <property type="entry name" value="MFS_trans_sf"/>
</dbReference>
<proteinExistence type="inferred from homology"/>
<feature type="transmembrane region" description="Helical" evidence="8">
    <location>
        <begin position="263"/>
        <end position="290"/>
    </location>
</feature>
<dbReference type="PANTHER" id="PTHR42718:SF9">
    <property type="entry name" value="MAJOR FACILITATOR SUPERFAMILY MULTIDRUG TRANSPORTER MFSC"/>
    <property type="match status" value="1"/>
</dbReference>
<reference evidence="10 11" key="1">
    <citation type="submission" date="2016-01" db="EMBL/GenBank/DDBJ databases">
        <title>The new phylogeny of the genus Mycobacterium.</title>
        <authorList>
            <person name="Tarcisio F."/>
            <person name="Conor M."/>
            <person name="Antonella G."/>
            <person name="Elisabetta G."/>
            <person name="Giulia F.S."/>
            <person name="Sara T."/>
            <person name="Anna F."/>
            <person name="Clotilde B."/>
            <person name="Roberto B."/>
            <person name="Veronica D.S."/>
            <person name="Fabio R."/>
            <person name="Monica P."/>
            <person name="Olivier J."/>
            <person name="Enrico T."/>
            <person name="Nicola S."/>
        </authorList>
    </citation>
    <scope>NUCLEOTIDE SEQUENCE [LARGE SCALE GENOMIC DNA]</scope>
    <source>
        <strain evidence="10 11">DSM 44179</strain>
    </source>
</reference>
<keyword evidence="11" id="KW-1185">Reference proteome</keyword>
<evidence type="ECO:0000256" key="7">
    <source>
        <dbReference type="ARBA" id="ARBA00023136"/>
    </source>
</evidence>
<dbReference type="NCBIfam" id="TIGR00711">
    <property type="entry name" value="efflux_EmrB"/>
    <property type="match status" value="1"/>
</dbReference>
<dbReference type="SUPFAM" id="SSF103473">
    <property type="entry name" value="MFS general substrate transporter"/>
    <property type="match status" value="1"/>
</dbReference>
<feature type="transmembrane region" description="Helical" evidence="8">
    <location>
        <begin position="394"/>
        <end position="418"/>
    </location>
</feature>
<evidence type="ECO:0000256" key="3">
    <source>
        <dbReference type="ARBA" id="ARBA00022448"/>
    </source>
</evidence>
<keyword evidence="5 8" id="KW-0812">Transmembrane</keyword>
<dbReference type="InterPro" id="IPR011701">
    <property type="entry name" value="MFS"/>
</dbReference>
<feature type="transmembrane region" description="Helical" evidence="8">
    <location>
        <begin position="74"/>
        <end position="97"/>
    </location>
</feature>
<keyword evidence="7 8" id="KW-0472">Membrane</keyword>
<dbReference type="Pfam" id="PF07690">
    <property type="entry name" value="MFS_1"/>
    <property type="match status" value="1"/>
</dbReference>
<comment type="subcellular location">
    <subcellularLocation>
        <location evidence="1">Cell membrane</location>
        <topology evidence="1">Multi-pass membrane protein</topology>
    </subcellularLocation>
</comment>
<dbReference type="PROSITE" id="PS50850">
    <property type="entry name" value="MFS"/>
    <property type="match status" value="1"/>
</dbReference>
<dbReference type="PRINTS" id="PR01036">
    <property type="entry name" value="TCRTETB"/>
</dbReference>
<accession>A0A1X1RF74</accession>
<feature type="transmembrane region" description="Helical" evidence="8">
    <location>
        <begin position="162"/>
        <end position="184"/>
    </location>
</feature>
<comment type="caution">
    <text evidence="10">The sequence shown here is derived from an EMBL/GenBank/DDBJ whole genome shotgun (WGS) entry which is preliminary data.</text>
</comment>
<evidence type="ECO:0000259" key="9">
    <source>
        <dbReference type="PROSITE" id="PS50850"/>
    </source>
</evidence>
<evidence type="ECO:0000256" key="2">
    <source>
        <dbReference type="ARBA" id="ARBA00008537"/>
    </source>
</evidence>
<feature type="transmembrane region" description="Helical" evidence="8">
    <location>
        <begin position="430"/>
        <end position="452"/>
    </location>
</feature>
<feature type="transmembrane region" description="Helical" evidence="8">
    <location>
        <begin position="196"/>
        <end position="217"/>
    </location>
</feature>
<dbReference type="STRING" id="1793.AWC04_08665"/>
<sequence>MPAGAGLVIAVLVLAAFVMLLNETVLSVALPTLSDQLRISTSTVQWVTSGFLLTTAVVIPTTGYLLERFTERQVFLAACLLFTAGTLICALAAGFGVLMVGRVLQACGTAMVMPLLMTTVMRMVPESRRGGVIGIITVVIAFAPALGPTVGGVILARLDWRWLFWSVLPLMVLTLAVGLVKLSAGASARAVPLDVLSIPLAAIGFGGLLYGLSAVGAGGTAPAVTGVTLGVGALGLTAFILRQLRMQKRDRAMLDLRPMANRTFAVALSMVAMLFMCMIAVVAVLLPLYLQTVHGEGTLVSGLVMLPGGLVLGVLGPIVGRVYDRLGARILVLPGAVISFVGLCLLAVLGAHTPLWLVVVAHVLLMSGVGMMMTPLMTDALSALPEQLYSHGSAIMATVQQVVGALGIALFVTVAAMATRSEFPVPDAAGLHTAFLLGAVIGGVVVAMALLVKSPARAGR</sequence>
<dbReference type="Proteomes" id="UP000193484">
    <property type="component" value="Unassembled WGS sequence"/>
</dbReference>
<dbReference type="GO" id="GO:0022857">
    <property type="term" value="F:transmembrane transporter activity"/>
    <property type="evidence" value="ECO:0007669"/>
    <property type="project" value="InterPro"/>
</dbReference>
<feature type="transmembrane region" description="Helical" evidence="8">
    <location>
        <begin position="45"/>
        <end position="67"/>
    </location>
</feature>
<feature type="transmembrane region" description="Helical" evidence="8">
    <location>
        <begin position="223"/>
        <end position="242"/>
    </location>
</feature>
<dbReference type="Gene3D" id="1.20.1720.10">
    <property type="entry name" value="Multidrug resistance protein D"/>
    <property type="match status" value="1"/>
</dbReference>
<keyword evidence="6 8" id="KW-1133">Transmembrane helix</keyword>
<dbReference type="InterPro" id="IPR004638">
    <property type="entry name" value="EmrB-like"/>
</dbReference>
<name>A0A1X1RF74_MYCFA</name>
<feature type="transmembrane region" description="Helical" evidence="8">
    <location>
        <begin position="330"/>
        <end position="349"/>
    </location>
</feature>